<dbReference type="Gene3D" id="3.20.20.30">
    <property type="entry name" value="Luciferase-like domain"/>
    <property type="match status" value="1"/>
</dbReference>
<dbReference type="InterPro" id="IPR011251">
    <property type="entry name" value="Luciferase-like_dom"/>
</dbReference>
<dbReference type="GO" id="GO:0046306">
    <property type="term" value="P:alkanesulfonate catabolic process"/>
    <property type="evidence" value="ECO:0007669"/>
    <property type="project" value="TreeGrafter"/>
</dbReference>
<dbReference type="GO" id="GO:0008726">
    <property type="term" value="F:alkanesulfonate monooxygenase activity"/>
    <property type="evidence" value="ECO:0007669"/>
    <property type="project" value="TreeGrafter"/>
</dbReference>
<organism evidence="2 3">
    <name type="scientific">Corynebacterium liangguodongii</name>
    <dbReference type="NCBI Taxonomy" id="2079535"/>
    <lineage>
        <taxon>Bacteria</taxon>
        <taxon>Bacillati</taxon>
        <taxon>Actinomycetota</taxon>
        <taxon>Actinomycetes</taxon>
        <taxon>Mycobacteriales</taxon>
        <taxon>Corynebacteriaceae</taxon>
        <taxon>Corynebacterium</taxon>
    </lineage>
</organism>
<dbReference type="KEGG" id="clia:C3E79_00035"/>
<keyword evidence="2" id="KW-0503">Monooxygenase</keyword>
<dbReference type="PANTHER" id="PTHR42847:SF4">
    <property type="entry name" value="ALKANESULFONATE MONOOXYGENASE-RELATED"/>
    <property type="match status" value="1"/>
</dbReference>
<dbReference type="OrthoDB" id="9814695at2"/>
<protein>
    <submittedName>
        <fullName evidence="2">Alkanesulfonate monooxygenase</fullName>
    </submittedName>
</protein>
<dbReference type="PANTHER" id="PTHR42847">
    <property type="entry name" value="ALKANESULFONATE MONOOXYGENASE"/>
    <property type="match status" value="1"/>
</dbReference>
<proteinExistence type="predicted"/>
<sequence>MSTTAQHKATLHWFLPTYGDSRTIMPGGHGAGLHTGARDADLNYLTQIALAAERNGFESVLTPTGQWCEDAWLATAALIGATSRLKFLVALRPGLVSPLLLAQQAATFQALSGNRVLLNVVVGGEDHEQRSYGDTLSKPERYARAGEVLDITHHLWNKPEPLDYAGQYTTAENASLAKRPAVSPPIYLGGSSEGAIDIASRHADVFLTWGETPQAAGEKRARVAEAAAERDRELDYGIRFHVIARPTTEEAWAEAGRLLSHISAEDVEKIQRGLAKSQSESQRRMTQLHGQGHDFHSGQDPHELEVYPGLWAGVGLVRGGAGTALVGSYAEVAALIKEYIDEGFGHFILSGYPHLEETFHVGEGVVPELHKLGIEVAHHDSAVAASQHQQVPFAPRTA</sequence>
<dbReference type="RefSeq" id="WP_108403074.1">
    <property type="nucleotide sequence ID" value="NZ_CP026948.1"/>
</dbReference>
<name>A0A2S0WBD6_9CORY</name>
<dbReference type="Pfam" id="PF00296">
    <property type="entry name" value="Bac_luciferase"/>
    <property type="match status" value="1"/>
</dbReference>
<dbReference type="CDD" id="cd01094">
    <property type="entry name" value="Alkanesulfonate_monoxygenase"/>
    <property type="match status" value="1"/>
</dbReference>
<keyword evidence="2" id="KW-0560">Oxidoreductase</keyword>
<evidence type="ECO:0000313" key="3">
    <source>
        <dbReference type="Proteomes" id="UP000244754"/>
    </source>
</evidence>
<dbReference type="Proteomes" id="UP000244754">
    <property type="component" value="Chromosome"/>
</dbReference>
<dbReference type="AlphaFoldDB" id="A0A2S0WBD6"/>
<feature type="region of interest" description="Disordered" evidence="1">
    <location>
        <begin position="275"/>
        <end position="299"/>
    </location>
</feature>
<accession>A0A2S0WBD6</accession>
<evidence type="ECO:0000313" key="2">
    <source>
        <dbReference type="EMBL" id="AWB83078.1"/>
    </source>
</evidence>
<dbReference type="SUPFAM" id="SSF51679">
    <property type="entry name" value="Bacterial luciferase-like"/>
    <property type="match status" value="1"/>
</dbReference>
<reference evidence="3" key="1">
    <citation type="submission" date="2018-01" db="EMBL/GenBank/DDBJ databases">
        <authorList>
            <person name="Li J."/>
        </authorList>
    </citation>
    <scope>NUCLEOTIDE SEQUENCE [LARGE SCALE GENOMIC DNA]</scope>
    <source>
        <strain evidence="3">2184</strain>
    </source>
</reference>
<keyword evidence="3" id="KW-1185">Reference proteome</keyword>
<evidence type="ECO:0000256" key="1">
    <source>
        <dbReference type="SAM" id="MobiDB-lite"/>
    </source>
</evidence>
<feature type="compositionally biased region" description="Polar residues" evidence="1">
    <location>
        <begin position="276"/>
        <end position="289"/>
    </location>
</feature>
<dbReference type="InterPro" id="IPR050172">
    <property type="entry name" value="SsuD_RutA_monooxygenase"/>
</dbReference>
<gene>
    <name evidence="2" type="ORF">C3E79_00035</name>
</gene>
<dbReference type="InterPro" id="IPR036661">
    <property type="entry name" value="Luciferase-like_sf"/>
</dbReference>
<dbReference type="EMBL" id="CP026948">
    <property type="protein sequence ID" value="AWB83078.1"/>
    <property type="molecule type" value="Genomic_DNA"/>
</dbReference>